<evidence type="ECO:0000313" key="1">
    <source>
        <dbReference type="EMBL" id="GBF99214.1"/>
    </source>
</evidence>
<dbReference type="SUPFAM" id="SSF54427">
    <property type="entry name" value="NTF2-like"/>
    <property type="match status" value="1"/>
</dbReference>
<evidence type="ECO:0000313" key="2">
    <source>
        <dbReference type="Proteomes" id="UP000247498"/>
    </source>
</evidence>
<organism evidence="1 2">
    <name type="scientific">Raphidocelis subcapitata</name>
    <dbReference type="NCBI Taxonomy" id="307507"/>
    <lineage>
        <taxon>Eukaryota</taxon>
        <taxon>Viridiplantae</taxon>
        <taxon>Chlorophyta</taxon>
        <taxon>core chlorophytes</taxon>
        <taxon>Chlorophyceae</taxon>
        <taxon>CS clade</taxon>
        <taxon>Sphaeropleales</taxon>
        <taxon>Selenastraceae</taxon>
        <taxon>Raphidocelis</taxon>
    </lineage>
</organism>
<dbReference type="Proteomes" id="UP000247498">
    <property type="component" value="Unassembled WGS sequence"/>
</dbReference>
<sequence length="262" mass="28622">MEVNSWEVVASAVAGADDTFFALVRFSYHLEALHGETSPSEGFKVFELEVFVDDTKRIVTAMQERSQLAPEDVGAFSTIDRAQVSSAPFPSDRLGPYPAGLDNAKVHAAAEAWCKARCSGNMVEPLCTVLAPSFRLHDAYGLLPVLCDPARMAAGAADACVVDRERVMEIIEASKERYEIDCHSVDCAVSADHNVAFTHWRSQVKNRSSGAKFCVEGIEVDLFDGQGRLTDVFLFRDPMDFERDMLSGNAQQGGAPGVWLIP</sequence>
<proteinExistence type="predicted"/>
<reference evidence="1 2" key="1">
    <citation type="journal article" date="2018" name="Sci. Rep.">
        <title>Raphidocelis subcapitata (=Pseudokirchneriella subcapitata) provides an insight into genome evolution and environmental adaptations in the Sphaeropleales.</title>
        <authorList>
            <person name="Suzuki S."/>
            <person name="Yamaguchi H."/>
            <person name="Nakajima N."/>
            <person name="Kawachi M."/>
        </authorList>
    </citation>
    <scope>NUCLEOTIDE SEQUENCE [LARGE SCALE GENOMIC DNA]</scope>
    <source>
        <strain evidence="1 2">NIES-35</strain>
    </source>
</reference>
<keyword evidence="2" id="KW-1185">Reference proteome</keyword>
<protein>
    <submittedName>
        <fullName evidence="1">Uncharacterized protein</fullName>
    </submittedName>
</protein>
<dbReference type="InterPro" id="IPR032710">
    <property type="entry name" value="NTF2-like_dom_sf"/>
</dbReference>
<dbReference type="AlphaFoldDB" id="A0A2V0PHB7"/>
<dbReference type="EMBL" id="BDRX01000150">
    <property type="protein sequence ID" value="GBF99214.1"/>
    <property type="molecule type" value="Genomic_DNA"/>
</dbReference>
<gene>
    <name evidence="1" type="ORF">Rsub_11421</name>
</gene>
<accession>A0A2V0PHB7</accession>
<dbReference type="OrthoDB" id="539050at2759"/>
<dbReference type="InParanoid" id="A0A2V0PHB7"/>
<name>A0A2V0PHB7_9CHLO</name>
<dbReference type="Gene3D" id="3.10.450.50">
    <property type="match status" value="1"/>
</dbReference>
<comment type="caution">
    <text evidence="1">The sequence shown here is derived from an EMBL/GenBank/DDBJ whole genome shotgun (WGS) entry which is preliminary data.</text>
</comment>